<dbReference type="InterPro" id="IPR001602">
    <property type="entry name" value="UPF0047_YjbQ-like"/>
</dbReference>
<reference evidence="1 2" key="1">
    <citation type="submission" date="2022-08" db="EMBL/GenBank/DDBJ databases">
        <title>Bacterial and archaeal communities from various locations to study Microbial Dark Matter (Phase II).</title>
        <authorList>
            <person name="Stepanauskas R."/>
        </authorList>
    </citation>
    <scope>NUCLEOTIDE SEQUENCE [LARGE SCALE GENOMIC DNA]</scope>
    <source>
        <strain evidence="1 2">PD1</strain>
    </source>
</reference>
<dbReference type="Proteomes" id="UP001204798">
    <property type="component" value="Unassembled WGS sequence"/>
</dbReference>
<organism evidence="1 2">
    <name type="scientific">Candidatus Fervidibacter sacchari</name>
    <dbReference type="NCBI Taxonomy" id="1448929"/>
    <lineage>
        <taxon>Bacteria</taxon>
        <taxon>Candidatus Fervidibacterota</taxon>
        <taxon>Candidatus Fervidibacter</taxon>
    </lineage>
</organism>
<accession>A0ABT2ESP8</accession>
<name>A0ABT2ESP8_9BACT</name>
<evidence type="ECO:0000313" key="1">
    <source>
        <dbReference type="EMBL" id="MCS3920992.1"/>
    </source>
</evidence>
<gene>
    <name evidence="1" type="ORF">M2350_003433</name>
</gene>
<dbReference type="InterPro" id="IPR035917">
    <property type="entry name" value="YjbQ-like_sf"/>
</dbReference>
<evidence type="ECO:0000313" key="2">
    <source>
        <dbReference type="Proteomes" id="UP001204798"/>
    </source>
</evidence>
<dbReference type="RefSeq" id="WP_259101660.1">
    <property type="nucleotide sequence ID" value="NZ_CP130454.1"/>
</dbReference>
<dbReference type="EMBL" id="JANUCP010000008">
    <property type="protein sequence ID" value="MCS3920992.1"/>
    <property type="molecule type" value="Genomic_DNA"/>
</dbReference>
<proteinExistence type="predicted"/>
<dbReference type="NCBIfam" id="TIGR00149">
    <property type="entry name" value="TIGR00149_YjbQ"/>
    <property type="match status" value="1"/>
</dbReference>
<comment type="caution">
    <text evidence="1">The sequence shown here is derived from an EMBL/GenBank/DDBJ whole genome shotgun (WGS) entry which is preliminary data.</text>
</comment>
<dbReference type="Pfam" id="PF01894">
    <property type="entry name" value="YjbQ"/>
    <property type="match status" value="1"/>
</dbReference>
<protein>
    <submittedName>
        <fullName evidence="1">Secondary thiamine-phosphate synthase enzyme</fullName>
    </submittedName>
</protein>
<dbReference type="Gene3D" id="2.60.120.460">
    <property type="entry name" value="YjbQ-like"/>
    <property type="match status" value="1"/>
</dbReference>
<dbReference type="SUPFAM" id="SSF111038">
    <property type="entry name" value="YjbQ-like"/>
    <property type="match status" value="1"/>
</dbReference>
<keyword evidence="2" id="KW-1185">Reference proteome</keyword>
<sequence>MGFVREIAIETTQREQLVDITDKVQDLVTELNIKDGFVCVYVPHTSAAVSIHREVNVADRPKLDEMLDKINPDPQAPHYTKAALVAPTEVLIVKDGKLVMDPDQRIYFYEFDGPKHRKVVLYVTD</sequence>